<accession>A0A8S9A2H7</accession>
<comment type="caution">
    <text evidence="7">The sequence shown here is derived from an EMBL/GenBank/DDBJ whole genome shotgun (WGS) entry which is preliminary data.</text>
</comment>
<name>A0A8S9A2H7_SORMA</name>
<dbReference type="GO" id="GO:0016831">
    <property type="term" value="F:carboxy-lyase activity"/>
    <property type="evidence" value="ECO:0007669"/>
    <property type="project" value="TreeGrafter"/>
</dbReference>
<proteinExistence type="inferred from homology"/>
<dbReference type="InterPro" id="IPR002129">
    <property type="entry name" value="PyrdxlP-dep_de-COase"/>
</dbReference>
<evidence type="ECO:0000256" key="4">
    <source>
        <dbReference type="ARBA" id="ARBA00023239"/>
    </source>
</evidence>
<dbReference type="GO" id="GO:0030170">
    <property type="term" value="F:pyridoxal phosphate binding"/>
    <property type="evidence" value="ECO:0007669"/>
    <property type="project" value="InterPro"/>
</dbReference>
<dbReference type="PANTHER" id="PTHR11999">
    <property type="entry name" value="GROUP II PYRIDOXAL-5-PHOSPHATE DECARBOXYLASE"/>
    <property type="match status" value="1"/>
</dbReference>
<keyword evidence="4 6" id="KW-0456">Lyase</keyword>
<comment type="cofactor">
    <cofactor evidence="1 5 6">
        <name>pyridoxal 5'-phosphate</name>
        <dbReference type="ChEBI" id="CHEBI:597326"/>
    </cofactor>
</comment>
<sequence length="560" mass="60812">MAAANNTPSLPDHMQPAYVDRILKPLESRISELLDEFCPSSQGAERLNDIKKLVVNYVVLQILTQTFDPNLCVTPRPKDLAHAEAWVENYCHDSSIHLGGEPPQITGLAGHGKEFYSTLTHIIADIVPALNSQALSSRYYGFVTGGVHPVAQAADNVVTALDQNVQVHLPTTHSISTVVEHHALSMLRSLLALDGFQGKTFTTGATASNIMGLACGREAVISARLPDYAKTGGVGELGLVGACMAAGVREVQILTSKGHSSLYKAASVVGLGRAVVKDLGFPDTPWVLDLKAVERELKREGVASLIVVSAGEVNTGQFGTSGNAMKELRKLADRYKAWIHVDGAFGIFARALPKVDRFAKLRERTAGLELADSIAADGHKLLNVPYDNGIFLCSKPEVMSQVFQNPNAAYLAPVASTSRSGTDTEIQSPLHVGLENSRRFRALPVYALLLHLGRENMGEMLARMVDLAREIAAFIRDSDKYELLPDETGADIECTHIIVLFKAKNPDLNEVLVEKINETRRMYVSATKWNGENAVRIAVGSWKVDVEEDFKAVKSVLNSL</sequence>
<reference evidence="7 8" key="1">
    <citation type="submission" date="2017-07" db="EMBL/GenBank/DDBJ databases">
        <title>Genome sequence of the Sordaria macrospora wild type strain R19027.</title>
        <authorList>
            <person name="Nowrousian M."/>
            <person name="Teichert I."/>
            <person name="Kueck U."/>
        </authorList>
    </citation>
    <scope>NUCLEOTIDE SEQUENCE [LARGE SCALE GENOMIC DNA]</scope>
    <source>
        <strain evidence="7 8">R19027</strain>
        <tissue evidence="7">Mycelium</tissue>
    </source>
</reference>
<evidence type="ECO:0000256" key="3">
    <source>
        <dbReference type="ARBA" id="ARBA00022898"/>
    </source>
</evidence>
<protein>
    <recommendedName>
        <fullName evidence="9">L-2,4-diaminobutyrate decarboxylase</fullName>
    </recommendedName>
</protein>
<dbReference type="InterPro" id="IPR015422">
    <property type="entry name" value="PyrdxlP-dep_Trfase_small"/>
</dbReference>
<evidence type="ECO:0000256" key="2">
    <source>
        <dbReference type="ARBA" id="ARBA00009533"/>
    </source>
</evidence>
<dbReference type="Gene3D" id="3.90.1150.10">
    <property type="entry name" value="Aspartate Aminotransferase, domain 1"/>
    <property type="match status" value="1"/>
</dbReference>
<dbReference type="InterPro" id="IPR010977">
    <property type="entry name" value="Aromatic_deC"/>
</dbReference>
<dbReference type="SUPFAM" id="SSF53383">
    <property type="entry name" value="PLP-dependent transferases"/>
    <property type="match status" value="1"/>
</dbReference>
<keyword evidence="3 5" id="KW-0663">Pyridoxal phosphate</keyword>
<comment type="similarity">
    <text evidence="2 6">Belongs to the group II decarboxylase family.</text>
</comment>
<organism evidence="7 8">
    <name type="scientific">Sordaria macrospora</name>
    <dbReference type="NCBI Taxonomy" id="5147"/>
    <lineage>
        <taxon>Eukaryota</taxon>
        <taxon>Fungi</taxon>
        <taxon>Dikarya</taxon>
        <taxon>Ascomycota</taxon>
        <taxon>Pezizomycotina</taxon>
        <taxon>Sordariomycetes</taxon>
        <taxon>Sordariomycetidae</taxon>
        <taxon>Sordariales</taxon>
        <taxon>Sordariaceae</taxon>
        <taxon>Sordaria</taxon>
    </lineage>
</organism>
<dbReference type="VEuPathDB" id="FungiDB:SMAC_03218"/>
<evidence type="ECO:0000313" key="7">
    <source>
        <dbReference type="EMBL" id="KAA8635988.1"/>
    </source>
</evidence>
<dbReference type="AlphaFoldDB" id="A0A8S9A2H7"/>
<gene>
    <name evidence="7" type="ORF">SMACR_03218</name>
</gene>
<evidence type="ECO:0000256" key="6">
    <source>
        <dbReference type="RuleBase" id="RU000382"/>
    </source>
</evidence>
<evidence type="ECO:0000313" key="8">
    <source>
        <dbReference type="Proteomes" id="UP000433876"/>
    </source>
</evidence>
<dbReference type="GO" id="GO:0019752">
    <property type="term" value="P:carboxylic acid metabolic process"/>
    <property type="evidence" value="ECO:0007669"/>
    <property type="project" value="InterPro"/>
</dbReference>
<dbReference type="GO" id="GO:0005737">
    <property type="term" value="C:cytoplasm"/>
    <property type="evidence" value="ECO:0007669"/>
    <property type="project" value="TreeGrafter"/>
</dbReference>
<feature type="modified residue" description="N6-(pyridoxal phosphate)lysine" evidence="5">
    <location>
        <position position="380"/>
    </location>
</feature>
<dbReference type="Pfam" id="PF00282">
    <property type="entry name" value="Pyridoxal_deC"/>
    <property type="match status" value="1"/>
</dbReference>
<dbReference type="PANTHER" id="PTHR11999:SF165">
    <property type="entry name" value="DECARBOXYLASE, PUTATIVE (AFU_ORTHOLOGUE AFUA_2G04980)-RELATED"/>
    <property type="match status" value="1"/>
</dbReference>
<dbReference type="InterPro" id="IPR015424">
    <property type="entry name" value="PyrdxlP-dep_Trfase"/>
</dbReference>
<dbReference type="EMBL" id="NMPR01000007">
    <property type="protein sequence ID" value="KAA8635988.1"/>
    <property type="molecule type" value="Genomic_DNA"/>
</dbReference>
<evidence type="ECO:0000256" key="5">
    <source>
        <dbReference type="PIRSR" id="PIRSR602129-50"/>
    </source>
</evidence>
<evidence type="ECO:0008006" key="9">
    <source>
        <dbReference type="Google" id="ProtNLM"/>
    </source>
</evidence>
<evidence type="ECO:0000256" key="1">
    <source>
        <dbReference type="ARBA" id="ARBA00001933"/>
    </source>
</evidence>
<dbReference type="Proteomes" id="UP000433876">
    <property type="component" value="Unassembled WGS sequence"/>
</dbReference>
<dbReference type="Gene3D" id="3.40.640.10">
    <property type="entry name" value="Type I PLP-dependent aspartate aminotransferase-like (Major domain)"/>
    <property type="match status" value="1"/>
</dbReference>
<dbReference type="InterPro" id="IPR015421">
    <property type="entry name" value="PyrdxlP-dep_Trfase_major"/>
</dbReference>